<evidence type="ECO:0000313" key="4">
    <source>
        <dbReference type="Proteomes" id="UP000525078"/>
    </source>
</evidence>
<dbReference type="NCBIfam" id="TIGR00756">
    <property type="entry name" value="PPR"/>
    <property type="match status" value="4"/>
</dbReference>
<evidence type="ECO:0000256" key="1">
    <source>
        <dbReference type="ARBA" id="ARBA00022737"/>
    </source>
</evidence>
<feature type="repeat" description="PPR" evidence="2">
    <location>
        <begin position="380"/>
        <end position="414"/>
    </location>
</feature>
<dbReference type="GO" id="GO:0009451">
    <property type="term" value="P:RNA modification"/>
    <property type="evidence" value="ECO:0007669"/>
    <property type="project" value="InterPro"/>
</dbReference>
<dbReference type="Pfam" id="PF20430">
    <property type="entry name" value="Eplus_motif"/>
    <property type="match status" value="1"/>
</dbReference>
<dbReference type="PANTHER" id="PTHR47926:SF357">
    <property type="entry name" value="PENTATRICOPEPTIDE REPEAT-CONTAINING PROTEIN"/>
    <property type="match status" value="1"/>
</dbReference>
<dbReference type="Proteomes" id="UP000525078">
    <property type="component" value="Unassembled WGS sequence"/>
</dbReference>
<evidence type="ECO:0000313" key="3">
    <source>
        <dbReference type="EMBL" id="KAF4362303.1"/>
    </source>
</evidence>
<keyword evidence="1" id="KW-0677">Repeat</keyword>
<dbReference type="FunFam" id="1.25.40.10:FF:000381">
    <property type="entry name" value="Pentatricopeptide repeat-containing protein"/>
    <property type="match status" value="1"/>
</dbReference>
<sequence>MRESNVKPNSVTYACVLSVCGGSEELICFGVQIHGLVFSCGLELDSPVANTLLAMYSKSQRLFEACKVFNLMPQTDLVTWNGMISGYVQNGFMVEASNCFRDMVSARIEPDLVTFASFLPCVTESGNLKQGKEIHCYIIRHGVSIDVFLKGALIDLYFKCRNVEMACKILDQSNAVDVIVFTSMISGFVLNGMNCNALEIFRRLLRVKMRPNSVTLASIFPAFSGMTALKLGKELHGNTIKMGLDKLCYVGSSITDMYAKCGRLDLARRVFQRMPERDSICWNSMITNCSQNGKPEEAIDLFRRMGLEGIKYDCVSISAALSSCANLPALHYGKEIHGFMIRRGAFSSDIFSGSALIDMYAKCGNLYVARRVFNEMESKNEVSWNSIIAAYGNHGHLEESLILFHDMLEKQIAPDHVTFLGIISACGHAGRIDDGIHFFRLMTDSYQIPARMEHYACMVDLFGRAGRLTEAFETIKNMPFSPEASVWGTLLGACRVHGNVELAEEASKHLLELDPYNSGYYILLSNIHAGVGDWRSVLKIRNLMKERGVQKVPGYSWIDINNISHMFVAGDGSHPDSVEIYSLLNNLLEELRKEGRENRTSHEYEDRYVPRKGGTTTPFLLHSCSSKFAFSTLPFPTCYDRTNRAAKDPSSECFTGNEE</sequence>
<dbReference type="GO" id="GO:0003723">
    <property type="term" value="F:RNA binding"/>
    <property type="evidence" value="ECO:0007669"/>
    <property type="project" value="InterPro"/>
</dbReference>
<gene>
    <name evidence="3" type="ORF">F8388_008187</name>
</gene>
<feature type="repeat" description="PPR" evidence="2">
    <location>
        <begin position="76"/>
        <end position="110"/>
    </location>
</feature>
<comment type="caution">
    <text evidence="3">The sequence shown here is derived from an EMBL/GenBank/DDBJ whole genome shotgun (WGS) entry which is preliminary data.</text>
</comment>
<dbReference type="PANTHER" id="PTHR47926">
    <property type="entry name" value="PENTATRICOPEPTIDE REPEAT-CONTAINING PROTEIN"/>
    <property type="match status" value="1"/>
</dbReference>
<dbReference type="Pfam" id="PF13812">
    <property type="entry name" value="PPR_3"/>
    <property type="match status" value="1"/>
</dbReference>
<reference evidence="3 4" key="1">
    <citation type="journal article" date="2020" name="bioRxiv">
        <title>Sequence and annotation of 42 cannabis genomes reveals extensive copy number variation in cannabinoid synthesis and pathogen resistance genes.</title>
        <authorList>
            <person name="Mckernan K.J."/>
            <person name="Helbert Y."/>
            <person name="Kane L.T."/>
            <person name="Ebling H."/>
            <person name="Zhang L."/>
            <person name="Liu B."/>
            <person name="Eaton Z."/>
            <person name="Mclaughlin S."/>
            <person name="Kingan S."/>
            <person name="Baybayan P."/>
            <person name="Concepcion G."/>
            <person name="Jordan M."/>
            <person name="Riva A."/>
            <person name="Barbazuk W."/>
            <person name="Harkins T."/>
        </authorList>
    </citation>
    <scope>NUCLEOTIDE SEQUENCE [LARGE SCALE GENOMIC DNA]</scope>
    <source>
        <strain evidence="4">cv. Jamaican Lion 4</strain>
        <tissue evidence="3">Leaf</tissue>
    </source>
</reference>
<protein>
    <recommendedName>
        <fullName evidence="5">Pentatricopeptide repeat-containing protein</fullName>
    </recommendedName>
</protein>
<dbReference type="Pfam" id="PF13041">
    <property type="entry name" value="PPR_2"/>
    <property type="match status" value="3"/>
</dbReference>
<evidence type="ECO:0008006" key="5">
    <source>
        <dbReference type="Google" id="ProtNLM"/>
    </source>
</evidence>
<dbReference type="AlphaFoldDB" id="A0A7J6EV45"/>
<proteinExistence type="predicted"/>
<dbReference type="Pfam" id="PF20431">
    <property type="entry name" value="E_motif"/>
    <property type="match status" value="1"/>
</dbReference>
<dbReference type="FunFam" id="1.25.40.10:FF:000073">
    <property type="entry name" value="Pentatricopeptide repeat-containing protein chloroplastic"/>
    <property type="match status" value="1"/>
</dbReference>
<dbReference type="InterPro" id="IPR046848">
    <property type="entry name" value="E_motif"/>
</dbReference>
<feature type="repeat" description="PPR" evidence="2">
    <location>
        <begin position="349"/>
        <end position="379"/>
    </location>
</feature>
<feature type="repeat" description="PPR" evidence="2">
    <location>
        <begin position="177"/>
        <end position="211"/>
    </location>
</feature>
<organism evidence="3 4">
    <name type="scientific">Cannabis sativa</name>
    <name type="common">Hemp</name>
    <name type="synonym">Marijuana</name>
    <dbReference type="NCBI Taxonomy" id="3483"/>
    <lineage>
        <taxon>Eukaryota</taxon>
        <taxon>Viridiplantae</taxon>
        <taxon>Streptophyta</taxon>
        <taxon>Embryophyta</taxon>
        <taxon>Tracheophyta</taxon>
        <taxon>Spermatophyta</taxon>
        <taxon>Magnoliopsida</taxon>
        <taxon>eudicotyledons</taxon>
        <taxon>Gunneridae</taxon>
        <taxon>Pentapetalae</taxon>
        <taxon>rosids</taxon>
        <taxon>fabids</taxon>
        <taxon>Rosales</taxon>
        <taxon>Cannabaceae</taxon>
        <taxon>Cannabis</taxon>
    </lineage>
</organism>
<name>A0A7J6EV45_CANSA</name>
<dbReference type="InterPro" id="IPR046960">
    <property type="entry name" value="PPR_At4g14850-like_plant"/>
</dbReference>
<dbReference type="InterPro" id="IPR002885">
    <property type="entry name" value="PPR_rpt"/>
</dbReference>
<dbReference type="InterPro" id="IPR011990">
    <property type="entry name" value="TPR-like_helical_dom_sf"/>
</dbReference>
<dbReference type="EMBL" id="JAATIP010000185">
    <property type="protein sequence ID" value="KAF4362303.1"/>
    <property type="molecule type" value="Genomic_DNA"/>
</dbReference>
<evidence type="ECO:0000256" key="2">
    <source>
        <dbReference type="PROSITE-ProRule" id="PRU00708"/>
    </source>
</evidence>
<dbReference type="Gene3D" id="1.25.40.10">
    <property type="entry name" value="Tetratricopeptide repeat domain"/>
    <property type="match status" value="3"/>
</dbReference>
<feature type="repeat" description="PPR" evidence="2">
    <location>
        <begin position="278"/>
        <end position="312"/>
    </location>
</feature>
<accession>A0A7J6EV45</accession>
<dbReference type="InterPro" id="IPR046849">
    <property type="entry name" value="E2_motif"/>
</dbReference>
<dbReference type="FunFam" id="1.25.40.10:FF:000031">
    <property type="entry name" value="Pentatricopeptide repeat-containing protein mitochondrial"/>
    <property type="match status" value="1"/>
</dbReference>
<dbReference type="FunFam" id="1.25.40.10:FF:000366">
    <property type="entry name" value="Pentatricopeptide (PPR) repeat-containing protein"/>
    <property type="match status" value="1"/>
</dbReference>
<dbReference type="PROSITE" id="PS51375">
    <property type="entry name" value="PPR"/>
    <property type="match status" value="6"/>
</dbReference>
<dbReference type="Pfam" id="PF01535">
    <property type="entry name" value="PPR"/>
    <property type="match status" value="3"/>
</dbReference>
<feature type="repeat" description="PPR" evidence="2">
    <location>
        <begin position="415"/>
        <end position="449"/>
    </location>
</feature>